<evidence type="ECO:0000256" key="1">
    <source>
        <dbReference type="ARBA" id="ARBA00001974"/>
    </source>
</evidence>
<keyword evidence="12 21" id="KW-0274">FAD</keyword>
<comment type="subunit">
    <text evidence="20">Component of the eukaryotic translation initiation factor 3 (eIF-3) complex.</text>
</comment>
<feature type="transmembrane region" description="Helical" evidence="23">
    <location>
        <begin position="215"/>
        <end position="242"/>
    </location>
</feature>
<evidence type="ECO:0000256" key="2">
    <source>
        <dbReference type="ARBA" id="ARBA00004434"/>
    </source>
</evidence>
<dbReference type="HAMAP" id="MF_03003">
    <property type="entry name" value="eIF3d"/>
    <property type="match status" value="1"/>
</dbReference>
<dbReference type="InterPro" id="IPR007783">
    <property type="entry name" value="eIF3d"/>
</dbReference>
<evidence type="ECO:0000256" key="15">
    <source>
        <dbReference type="ARBA" id="ARBA00022982"/>
    </source>
</evidence>
<dbReference type="GO" id="GO:0050660">
    <property type="term" value="F:flavin adenine dinucleotide binding"/>
    <property type="evidence" value="ECO:0007669"/>
    <property type="project" value="InterPro"/>
</dbReference>
<comment type="similarity">
    <text evidence="20">Belongs to the eIF-3 subunit D family.</text>
</comment>
<dbReference type="InterPro" id="IPR019430">
    <property type="entry name" value="7TM_GPCR_serpentine_rcpt_Srx"/>
</dbReference>
<dbReference type="PROSITE" id="PS50262">
    <property type="entry name" value="G_PROTEIN_RECEP_F1_2"/>
    <property type="match status" value="1"/>
</dbReference>
<dbReference type="EnsemblMetazoa" id="PPA25242.1">
    <property type="protein sequence ID" value="PPA25242.1"/>
    <property type="gene ID" value="WBGene00114796"/>
</dbReference>
<evidence type="ECO:0000256" key="13">
    <source>
        <dbReference type="ARBA" id="ARBA00022884"/>
    </source>
</evidence>
<dbReference type="Pfam" id="PF00732">
    <property type="entry name" value="GMC_oxred_N"/>
    <property type="match status" value="1"/>
</dbReference>
<dbReference type="GO" id="GO:0045275">
    <property type="term" value="C:respiratory chain complex III"/>
    <property type="evidence" value="ECO:0007669"/>
    <property type="project" value="InterPro"/>
</dbReference>
<evidence type="ECO:0000256" key="14">
    <source>
        <dbReference type="ARBA" id="ARBA00022917"/>
    </source>
</evidence>
<comment type="subcellular location">
    <subcellularLocation>
        <location evidence="20">Cytoplasm</location>
    </subcellularLocation>
    <subcellularLocation>
        <location evidence="2">Mitochondrion inner membrane</location>
        <topology evidence="2">Single-pass membrane protein</topology>
    </subcellularLocation>
</comment>
<dbReference type="Gene3D" id="1.20.1070.10">
    <property type="entry name" value="Rhodopsin 7-helix transmembrane proteins"/>
    <property type="match status" value="1"/>
</dbReference>
<keyword evidence="9" id="KW-0679">Respiratory chain</keyword>
<feature type="transmembrane region" description="Helical" evidence="23">
    <location>
        <begin position="183"/>
        <end position="203"/>
    </location>
</feature>
<dbReference type="Pfam" id="PF05199">
    <property type="entry name" value="GMC_oxred_C"/>
    <property type="match status" value="1"/>
</dbReference>
<organism evidence="24 25">
    <name type="scientific">Pristionchus pacificus</name>
    <name type="common">Parasitic nematode worm</name>
    <dbReference type="NCBI Taxonomy" id="54126"/>
    <lineage>
        <taxon>Eukaryota</taxon>
        <taxon>Metazoa</taxon>
        <taxon>Ecdysozoa</taxon>
        <taxon>Nematoda</taxon>
        <taxon>Chromadorea</taxon>
        <taxon>Rhabditida</taxon>
        <taxon>Rhabditina</taxon>
        <taxon>Diplogasteromorpha</taxon>
        <taxon>Diplogasteroidea</taxon>
        <taxon>Neodiplogasteridae</taxon>
        <taxon>Pristionchus</taxon>
    </lineage>
</organism>
<dbReference type="Pfam" id="PF02939">
    <property type="entry name" value="UcrQ"/>
    <property type="match status" value="1"/>
</dbReference>
<keyword evidence="5" id="KW-0813">Transport</keyword>
<dbReference type="GO" id="GO:0005852">
    <property type="term" value="C:eukaryotic translation initiation factor 3 complex"/>
    <property type="evidence" value="ECO:0007669"/>
    <property type="project" value="UniProtKB-UniRule"/>
</dbReference>
<dbReference type="SUPFAM" id="SSF51905">
    <property type="entry name" value="FAD/NAD(P)-binding domain"/>
    <property type="match status" value="1"/>
</dbReference>
<evidence type="ECO:0000256" key="7">
    <source>
        <dbReference type="ARBA" id="ARBA00022540"/>
    </source>
</evidence>
<accession>A0A8R1UH54</accession>
<evidence type="ECO:0000256" key="16">
    <source>
        <dbReference type="ARBA" id="ARBA00022989"/>
    </source>
</evidence>
<keyword evidence="17" id="KW-0496">Mitochondrion</keyword>
<feature type="region of interest" description="Disordered" evidence="22">
    <location>
        <begin position="1131"/>
        <end position="1160"/>
    </location>
</feature>
<comment type="domain">
    <text evidence="20">The RNA gate region regulates mRNA cap recognition to prevent promiscuous mRNA-binding before assembly of eif3d into the full eukaryotic translation initiation factor 3 (eIF-3) complex.</text>
</comment>
<dbReference type="GO" id="GO:0033290">
    <property type="term" value="C:eukaryotic 48S preinitiation complex"/>
    <property type="evidence" value="ECO:0007669"/>
    <property type="project" value="UniProtKB-UniRule"/>
</dbReference>
<dbReference type="GO" id="GO:0003743">
    <property type="term" value="F:translation initiation factor activity"/>
    <property type="evidence" value="ECO:0007669"/>
    <property type="project" value="UniProtKB-UniRule"/>
</dbReference>
<accession>A0A2A6CIZ1</accession>
<dbReference type="GO" id="GO:0016491">
    <property type="term" value="F:oxidoreductase activity"/>
    <property type="evidence" value="ECO:0000318"/>
    <property type="project" value="GO_Central"/>
</dbReference>
<keyword evidence="14 20" id="KW-0648">Protein biosynthesis</keyword>
<dbReference type="InterPro" id="IPR017452">
    <property type="entry name" value="GPCR_Rhodpsn_7TM"/>
</dbReference>
<dbReference type="GO" id="GO:0006122">
    <property type="term" value="P:mitochondrial electron transport, ubiquinol to cytochrome c"/>
    <property type="evidence" value="ECO:0007669"/>
    <property type="project" value="InterPro"/>
</dbReference>
<dbReference type="InterPro" id="IPR000172">
    <property type="entry name" value="GMC_OxRdtase_N"/>
</dbReference>
<keyword evidence="25" id="KW-1185">Reference proteome</keyword>
<dbReference type="InterPro" id="IPR036188">
    <property type="entry name" value="FAD/NAD-bd_sf"/>
</dbReference>
<dbReference type="Gene3D" id="3.50.50.60">
    <property type="entry name" value="FAD/NAD(P)-binding domain"/>
    <property type="match status" value="1"/>
</dbReference>
<comment type="cofactor">
    <cofactor evidence="1">
        <name>FAD</name>
        <dbReference type="ChEBI" id="CHEBI:57692"/>
    </cofactor>
</comment>
<dbReference type="PROSITE" id="PS00624">
    <property type="entry name" value="GMC_OXRED_2"/>
    <property type="match status" value="1"/>
</dbReference>
<keyword evidence="16 23" id="KW-1133">Transmembrane helix</keyword>
<evidence type="ECO:0000256" key="4">
    <source>
        <dbReference type="ARBA" id="ARBA00010790"/>
    </source>
</evidence>
<evidence type="ECO:0000256" key="5">
    <source>
        <dbReference type="ARBA" id="ARBA00022448"/>
    </source>
</evidence>
<dbReference type="GO" id="GO:0016282">
    <property type="term" value="C:eukaryotic 43S preinitiation complex"/>
    <property type="evidence" value="ECO:0007669"/>
    <property type="project" value="UniProtKB-UniRule"/>
</dbReference>
<evidence type="ECO:0000313" key="24">
    <source>
        <dbReference type="EnsemblMetazoa" id="PPA25242.1"/>
    </source>
</evidence>
<dbReference type="SUPFAM" id="SSF81321">
    <property type="entry name" value="Family A G protein-coupled receptor-like"/>
    <property type="match status" value="1"/>
</dbReference>
<reference evidence="25" key="1">
    <citation type="journal article" date="2008" name="Nat. Genet.">
        <title>The Pristionchus pacificus genome provides a unique perspective on nematode lifestyle and parasitism.</title>
        <authorList>
            <person name="Dieterich C."/>
            <person name="Clifton S.W."/>
            <person name="Schuster L.N."/>
            <person name="Chinwalla A."/>
            <person name="Delehaunty K."/>
            <person name="Dinkelacker I."/>
            <person name="Fulton L."/>
            <person name="Fulton R."/>
            <person name="Godfrey J."/>
            <person name="Minx P."/>
            <person name="Mitreva M."/>
            <person name="Roeseler W."/>
            <person name="Tian H."/>
            <person name="Witte H."/>
            <person name="Yang S.P."/>
            <person name="Wilson R.K."/>
            <person name="Sommer R.J."/>
        </authorList>
    </citation>
    <scope>NUCLEOTIDE SEQUENCE [LARGE SCALE GENOMIC DNA]</scope>
    <source>
        <strain evidence="25">PS312</strain>
    </source>
</reference>
<evidence type="ECO:0000256" key="18">
    <source>
        <dbReference type="ARBA" id="ARBA00023136"/>
    </source>
</evidence>
<evidence type="ECO:0000256" key="9">
    <source>
        <dbReference type="ARBA" id="ARBA00022660"/>
    </source>
</evidence>
<dbReference type="SUPFAM" id="SSF54373">
    <property type="entry name" value="FAD-linked reductases, C-terminal domain"/>
    <property type="match status" value="1"/>
</dbReference>
<dbReference type="InterPro" id="IPR012132">
    <property type="entry name" value="GMC_OxRdtase"/>
</dbReference>
<keyword evidence="11" id="KW-0999">Mitochondrion inner membrane</keyword>
<dbReference type="FunFam" id="1.20.5.210:FF:000001">
    <property type="entry name" value="Cytochrome b-c1 complex subunit 8"/>
    <property type="match status" value="1"/>
</dbReference>
<evidence type="ECO:0000256" key="22">
    <source>
        <dbReference type="SAM" id="MobiDB-lite"/>
    </source>
</evidence>
<dbReference type="GO" id="GO:0098808">
    <property type="term" value="F:mRNA cap binding"/>
    <property type="evidence" value="ECO:0007669"/>
    <property type="project" value="UniProtKB-UniRule"/>
</dbReference>
<comment type="caution">
    <text evidence="20">Lacks conserved residue(s) required for the propagation of feature annotation.</text>
</comment>
<evidence type="ECO:0000256" key="12">
    <source>
        <dbReference type="ARBA" id="ARBA00022827"/>
    </source>
</evidence>
<feature type="region of interest" description="Disordered" evidence="22">
    <location>
        <begin position="1100"/>
        <end position="1119"/>
    </location>
</feature>
<keyword evidence="7 20" id="KW-0396">Initiation factor</keyword>
<dbReference type="SUPFAM" id="SSF81508">
    <property type="entry name" value="Ubiquinone-binding protein QP-C of cytochrome bc1 complex (Ubiquinol-cytochrome c reductase)"/>
    <property type="match status" value="1"/>
</dbReference>
<dbReference type="InterPro" id="IPR004205">
    <property type="entry name" value="Cyt_bc1_su8"/>
</dbReference>
<keyword evidence="18 23" id="KW-0472">Membrane</keyword>
<feature type="transmembrane region" description="Helical" evidence="23">
    <location>
        <begin position="95"/>
        <end position="119"/>
    </location>
</feature>
<dbReference type="PANTHER" id="PTHR11552:SF147">
    <property type="entry name" value="CHOLINE DEHYDROGENASE, MITOCHONDRIAL"/>
    <property type="match status" value="1"/>
</dbReference>
<evidence type="ECO:0000256" key="10">
    <source>
        <dbReference type="ARBA" id="ARBA00022692"/>
    </source>
</evidence>
<gene>
    <name evidence="24" type="primary">WBGene00114796</name>
</gene>
<dbReference type="GO" id="GO:0001732">
    <property type="term" value="P:formation of cytoplasmic translation initiation complex"/>
    <property type="evidence" value="ECO:0007669"/>
    <property type="project" value="UniProtKB-UniRule"/>
</dbReference>
<keyword evidence="15" id="KW-0249">Electron transport</keyword>
<dbReference type="GO" id="GO:0016614">
    <property type="term" value="F:oxidoreductase activity, acting on CH-OH group of donors"/>
    <property type="evidence" value="ECO:0007669"/>
    <property type="project" value="InterPro"/>
</dbReference>
<proteinExistence type="inferred from homology"/>
<evidence type="ECO:0000256" key="11">
    <source>
        <dbReference type="ARBA" id="ARBA00022792"/>
    </source>
</evidence>
<keyword evidence="10 23" id="KW-0812">Transmembrane</keyword>
<evidence type="ECO:0000256" key="8">
    <source>
        <dbReference type="ARBA" id="ARBA00022630"/>
    </source>
</evidence>
<comment type="function">
    <text evidence="20">mRNA cap-binding component of the eukaryotic translation initiation factor 3 (eIF-3) complex, which is involved in protein synthesis of a specialized repertoire of mRNAs and, together with other initiation factors, stimulates binding of mRNA and methionyl-tRNAi to the 40S ribosome. The eIF-3 complex specifically targets and initiates translation of a subset of mRNAs involved in cell proliferation. In the eIF-3 complex, eif3d specifically recognizes and binds the 7-methylguanosine cap of a subset of mRNAs.</text>
</comment>
<sequence length="1552" mass="174236">MRPSVVALGKHFGNLGKMYGEYRFALAPNEQKAFKGFLDQAVVKVFKNYVWDQWYYYVPQTVAAYLIYDWAKKSNAAGNRKNPADYANDQRDEDFVAGALILTIALIGSLSNGLLLWTLTRSFKSHSFPSAFNLLCSSRCISNIATLFPFIAYAAPVCFLGFPYGPEIVGRKFGHFTTLTYKSVIYCQLAIAFNRFIATFFTFSYDRICGKKGTIIMISVVWSLAFLHAIPEFLPGCGYTFFYEQLSWGNIRTPCGDILSGPALFIPSFTITGICFALNFLILFRLTAQTFRGVALGDASKERHKRNVRNFAQSFLQELMYMFELVFLRFFVSSSRWTSLLAYTLLWEITHTWDGLIAVLYRPDTRKILTCNQLRKRNKIVTLSNMGHSFTSGEPDEFGMTSVVRRSLSTAPRLQAWADSHRQGYMDIEKFNGKKPTHIVVGAGSAGCVLANRLSEDASNRVLLLEAGPRDHWWDWRIHMPAALMYNLCSTNYNWYYHTTSQRHMDDRVVYWPRGRVWGGSSSLNAMCYVRGHAYDYDRWADEGAEGWQYANCLPYFKKAETYDNCKGASDPYRGHEGPLYVTRGACDNPLHQAFLKAGQHHSIGVSEDMNGFKQEGVSVMDMTVHKGERWSSSRAYLPNLATSNGITCTKVLFDGKTAVGVEFIRKLNFYGTDNIDSYSREKMYCESDVILCGGAINTPQLLLLSGIGPSDHLHSHDIPKVADLPGVGSNLQDHLEIYVQQKCTKPVTLYNKSSWKFPHNMIKTGLEWFTTRKGLAASSHLESGGFARSDDTVKHPDIQLHFLPSSVHDDGRSNGTCHAYQVHVGPMRSQSKGTLRLASKDPRRHPILDPQYLSDERDLVEFRACIKLARELFATPAFDEFRGEELAPGADCKTDEQIDTFVRKLAASAYHPSCTAKMGKSSDNMAVVDPSTMKVHGVEGLRVADASIMPSIVSGNLNAPTIMLAEKAADIIRGKTALPKSDAPMALAKFDLDDLPAHTAGWGPAPLVGDDHVTFQQFNKADRIGRVADWLGVDRFFRRGERYNERMYGSAANAGTNFDYIHEMDENNFQLVDSSRPVQRPLQRNFRARQMQFRKLLQKEQERKEQQQYGTNQKMKRSIVKEQQRAFKQWQRRGGGARAGGPRPGGRFGNDRPKDRPVSVQVRPEWKVLEEMDFPRLLKLSLPGIGAGVDIGDHQYGTLHFYDKACDRVSVKNSVALQRCGGAFFNVTTTEDPVIAEIAKNGVGRVFATDTILAAIMTAPRSVYSWDIVAERVGDLLFLSKRDTGGISNPVDALTVSETSIDPPPHDHTTMNNAKDLATEALYINQNFRRQVLKRDGDTYKMKRPEIPFEDESGADVSDTAYKYRKFVLGQADGKPLEVVIRTEQDGVILGTTGEVQTLTIKAFNEWDSSQSGGVDWRGKLDTQKGAVLATEMKNNSCKLAKWTVQALLAGSDAMKLGYVSRVSPRNSAQHVILGTQQLKPIEFAQNISLNLDNCWAILRCIVDSLLRQPIGKYLILKDPHANLIRLYSLPDGTFESEVESSEDEKEEEDQ</sequence>
<feature type="compositionally biased region" description="Gly residues" evidence="22">
    <location>
        <begin position="1134"/>
        <end position="1149"/>
    </location>
</feature>
<dbReference type="Pfam" id="PF10328">
    <property type="entry name" value="7TM_GPCR_Srx"/>
    <property type="match status" value="1"/>
</dbReference>
<evidence type="ECO:0000256" key="20">
    <source>
        <dbReference type="HAMAP-Rule" id="MF_03003"/>
    </source>
</evidence>
<evidence type="ECO:0000256" key="19">
    <source>
        <dbReference type="ARBA" id="ARBA00047105"/>
    </source>
</evidence>
<evidence type="ECO:0000256" key="6">
    <source>
        <dbReference type="ARBA" id="ARBA00022490"/>
    </source>
</evidence>
<comment type="similarity">
    <text evidence="4 21">Belongs to the GMC oxidoreductase family.</text>
</comment>
<name>A0A2A6CIZ1_PRIPA</name>
<comment type="similarity">
    <text evidence="3">Belongs to the UQCRQ/QCR8 family.</text>
</comment>
<dbReference type="GO" id="GO:0002191">
    <property type="term" value="P:cap-dependent translational initiation"/>
    <property type="evidence" value="ECO:0007669"/>
    <property type="project" value="UniProtKB-UniRule"/>
</dbReference>
<keyword evidence="13" id="KW-0694">RNA-binding</keyword>
<evidence type="ECO:0000256" key="17">
    <source>
        <dbReference type="ARBA" id="ARBA00023128"/>
    </source>
</evidence>
<reference evidence="24" key="2">
    <citation type="submission" date="2022-06" db="UniProtKB">
        <authorList>
            <consortium name="EnsemblMetazoa"/>
        </authorList>
    </citation>
    <scope>IDENTIFICATION</scope>
    <source>
        <strain evidence="24">PS312</strain>
    </source>
</reference>
<dbReference type="Gene3D" id="1.20.5.210">
    <property type="entry name" value="Cytochrome b-c1 complex subunit 8"/>
    <property type="match status" value="1"/>
</dbReference>
<keyword evidence="8 21" id="KW-0285">Flavoprotein</keyword>
<dbReference type="Gene3D" id="3.30.560.10">
    <property type="entry name" value="Glucose Oxidase, domain 3"/>
    <property type="match status" value="1"/>
</dbReference>
<evidence type="ECO:0000256" key="21">
    <source>
        <dbReference type="RuleBase" id="RU003968"/>
    </source>
</evidence>
<dbReference type="NCBIfam" id="NF002550">
    <property type="entry name" value="PRK02106.1"/>
    <property type="match status" value="1"/>
</dbReference>
<dbReference type="CDD" id="cd00637">
    <property type="entry name" value="7tm_classA_rhodopsin-like"/>
    <property type="match status" value="1"/>
</dbReference>
<dbReference type="PANTHER" id="PTHR11552">
    <property type="entry name" value="GLUCOSE-METHANOL-CHOLINE GMC OXIDOREDUCTASE"/>
    <property type="match status" value="1"/>
</dbReference>
<dbReference type="InterPro" id="IPR036642">
    <property type="entry name" value="Cyt_bc1_su8_sf"/>
</dbReference>
<evidence type="ECO:0000256" key="23">
    <source>
        <dbReference type="SAM" id="Phobius"/>
    </source>
</evidence>
<protein>
    <recommendedName>
        <fullName evidence="20">Eukaryotic translation initiation factor 3 subunit D</fullName>
        <shortName evidence="20">eIF3d</shortName>
    </recommendedName>
    <alternativeName>
        <fullName evidence="20">Eukaryotic translation initiation factor 3 subunit 7</fullName>
    </alternativeName>
</protein>
<comment type="subunit">
    <text evidence="19">Component of the ubiquinol-cytochrome c oxidoreductase (cytochrome b-c1 complex, complex III, CIII), a multisubunit enzyme composed of 11 subunits. The complex is composed of 3 respiratory subunits cytochrome b, cytochrome c1 and Rieske protein UQCRFS1, 2 core protein subunits UQCRC1/QCR1 and UQCRC2/QCR2, and 6 low-molecular weight protein subunits UQCRH/QCR6, UQCRB/QCR7, UQCRQ/QCR8, UQCR10/QCR9, UQCR11/QCR10 and subunit 9, the cleavage product of Rieske protein UQCRFS1. The complex exists as an obligatory dimer and forms supercomplexes (SCs) in the inner mitochondrial membrane with NADH-ubiquinone oxidoreductase (complex I, CI) and cytochrome c oxidase (complex IV, CIV), resulting in different assemblies (supercomplex SCI(1)III(2)IV(1) and megacomplex MCI(2)III(2)IV(2)). Interacts with UQCC6.</text>
</comment>
<evidence type="ECO:0000313" key="25">
    <source>
        <dbReference type="Proteomes" id="UP000005239"/>
    </source>
</evidence>
<keyword evidence="6 20" id="KW-0963">Cytoplasm</keyword>
<dbReference type="Proteomes" id="UP000005239">
    <property type="component" value="Unassembled WGS sequence"/>
</dbReference>
<dbReference type="GO" id="GO:0005743">
    <property type="term" value="C:mitochondrial inner membrane"/>
    <property type="evidence" value="ECO:0007669"/>
    <property type="project" value="UniProtKB-SubCell"/>
</dbReference>
<feature type="transmembrane region" description="Helical" evidence="23">
    <location>
        <begin position="140"/>
        <end position="163"/>
    </location>
</feature>
<feature type="transmembrane region" description="Helical" evidence="23">
    <location>
        <begin position="262"/>
        <end position="284"/>
    </location>
</feature>
<evidence type="ECO:0000256" key="3">
    <source>
        <dbReference type="ARBA" id="ARBA00007668"/>
    </source>
</evidence>
<dbReference type="InterPro" id="IPR007867">
    <property type="entry name" value="GMC_OxRtase_C"/>
</dbReference>
<dbReference type="Pfam" id="PF05091">
    <property type="entry name" value="eIF-3_zeta"/>
    <property type="match status" value="1"/>
</dbReference>
<dbReference type="PROSITE" id="PS00623">
    <property type="entry name" value="GMC_OXRED_1"/>
    <property type="match status" value="1"/>
</dbReference>